<sequence length="254" mass="30334">MNQLSILLLTLISISCTNQTKKDSTNTAVLKDPIKKETVDKSEKTNPKNKVYVEFEKNKDLLDIILLLPKESFSSWEWNVEDRKKWYNEIKINNYYIDNDPLFFNQKYLEPYQAAFTIVDGSWSINLYKTFDNSYIVITCDVTGDGKELNFYEFKSNKLKKYSDEISMFSNFRELVKNKDNQNNCTEQFEEIEYPFFEYNFTNKNKIEIESSWYITKEEFGDCFNANAIIYNFNPQTKKFEIEKTYWKAKNENN</sequence>
<keyword evidence="2" id="KW-1185">Reference proteome</keyword>
<reference evidence="1 2" key="1">
    <citation type="submission" date="2016-10" db="EMBL/GenBank/DDBJ databases">
        <authorList>
            <person name="de Groot N.N."/>
        </authorList>
    </citation>
    <scope>NUCLEOTIDE SEQUENCE [LARGE SCALE GENOMIC DNA]</scope>
    <source>
        <strain evidence="1 2">DSM 27078</strain>
    </source>
</reference>
<organism evidence="1 2">
    <name type="scientific">Flavobacterium urocaniciphilum</name>
    <dbReference type="NCBI Taxonomy" id="1299341"/>
    <lineage>
        <taxon>Bacteria</taxon>
        <taxon>Pseudomonadati</taxon>
        <taxon>Bacteroidota</taxon>
        <taxon>Flavobacteriia</taxon>
        <taxon>Flavobacteriales</taxon>
        <taxon>Flavobacteriaceae</taxon>
        <taxon>Flavobacterium</taxon>
    </lineage>
</organism>
<dbReference type="AlphaFoldDB" id="A0A1H8Z2R2"/>
<dbReference type="EMBL" id="FOEI01000001">
    <property type="protein sequence ID" value="SEP58632.1"/>
    <property type="molecule type" value="Genomic_DNA"/>
</dbReference>
<dbReference type="RefSeq" id="WP_091464586.1">
    <property type="nucleotide sequence ID" value="NZ_FOEI01000001.1"/>
</dbReference>
<gene>
    <name evidence="1" type="ORF">SAMN05444005_101447</name>
</gene>
<dbReference type="STRING" id="1299341.SAMN05444005_101447"/>
<protein>
    <submittedName>
        <fullName evidence="1">Uncharacterized protein</fullName>
    </submittedName>
</protein>
<evidence type="ECO:0000313" key="1">
    <source>
        <dbReference type="EMBL" id="SEP58632.1"/>
    </source>
</evidence>
<dbReference type="OrthoDB" id="766451at2"/>
<evidence type="ECO:0000313" key="2">
    <source>
        <dbReference type="Proteomes" id="UP000198648"/>
    </source>
</evidence>
<proteinExistence type="predicted"/>
<name>A0A1H8Z2R2_9FLAO</name>
<accession>A0A1H8Z2R2</accession>
<dbReference type="Proteomes" id="UP000198648">
    <property type="component" value="Unassembled WGS sequence"/>
</dbReference>